<dbReference type="Pfam" id="PF13785">
    <property type="entry name" value="DUF4178"/>
    <property type="match status" value="1"/>
</dbReference>
<gene>
    <name evidence="2" type="ORF">GCM10007874_66280</name>
</gene>
<comment type="caution">
    <text evidence="2">The sequence shown here is derived from an EMBL/GenBank/DDBJ whole genome shotgun (WGS) entry which is preliminary data.</text>
</comment>
<evidence type="ECO:0000313" key="3">
    <source>
        <dbReference type="Proteomes" id="UP001156882"/>
    </source>
</evidence>
<reference evidence="3" key="1">
    <citation type="journal article" date="2019" name="Int. J. Syst. Evol. Microbiol.">
        <title>The Global Catalogue of Microorganisms (GCM) 10K type strain sequencing project: providing services to taxonomists for standard genome sequencing and annotation.</title>
        <authorList>
            <consortium name="The Broad Institute Genomics Platform"/>
            <consortium name="The Broad Institute Genome Sequencing Center for Infectious Disease"/>
            <person name="Wu L."/>
            <person name="Ma J."/>
        </authorList>
    </citation>
    <scope>NUCLEOTIDE SEQUENCE [LARGE SCALE GENOMIC DNA]</scope>
    <source>
        <strain evidence="3">NBRC 101365</strain>
    </source>
</reference>
<dbReference type="EMBL" id="BSPC01000076">
    <property type="protein sequence ID" value="GLS23607.1"/>
    <property type="molecule type" value="Genomic_DNA"/>
</dbReference>
<feature type="domain" description="DUF4178" evidence="1">
    <location>
        <begin position="56"/>
        <end position="211"/>
    </location>
</feature>
<keyword evidence="3" id="KW-1185">Reference proteome</keyword>
<evidence type="ECO:0000313" key="2">
    <source>
        <dbReference type="EMBL" id="GLS23607.1"/>
    </source>
</evidence>
<sequence>MPKFACPSCGADVVFQSAQSVYAVCVYCQSMVVRTDVDVKAIGKMAALPDDMSPLQLGTGGVYEGLDFTIIGRLKIGWRDGLWNEWHMLLSDGRRGWIGEAQGSFSVSFELEEPLPRDVMASLERCLPQLVGNRESAEEVAPGFPVVLNGQSLRAVDIKQATCLGSEGELPFAAPKGRRTIAIDCVGPDGGFATIEHDAHEARAYLGRYVEWDSFRFSNLRPLEGW</sequence>
<accession>A0ABQ6CZ92</accession>
<dbReference type="Proteomes" id="UP001156882">
    <property type="component" value="Unassembled WGS sequence"/>
</dbReference>
<dbReference type="RefSeq" id="WP_284316539.1">
    <property type="nucleotide sequence ID" value="NZ_BSPC01000076.1"/>
</dbReference>
<proteinExistence type="predicted"/>
<evidence type="ECO:0000259" key="1">
    <source>
        <dbReference type="Pfam" id="PF13785"/>
    </source>
</evidence>
<organism evidence="2 3">
    <name type="scientific">Labrys miyagiensis</name>
    <dbReference type="NCBI Taxonomy" id="346912"/>
    <lineage>
        <taxon>Bacteria</taxon>
        <taxon>Pseudomonadati</taxon>
        <taxon>Pseudomonadota</taxon>
        <taxon>Alphaproteobacteria</taxon>
        <taxon>Hyphomicrobiales</taxon>
        <taxon>Xanthobacteraceae</taxon>
        <taxon>Labrys</taxon>
    </lineage>
</organism>
<dbReference type="InterPro" id="IPR025235">
    <property type="entry name" value="DUF4178"/>
</dbReference>
<name>A0ABQ6CZ92_9HYPH</name>
<protein>
    <recommendedName>
        <fullName evidence="1">DUF4178 domain-containing protein</fullName>
    </recommendedName>
</protein>